<keyword evidence="2" id="KW-1185">Reference proteome</keyword>
<dbReference type="HOGENOM" id="CLU_033789_0_1_5"/>
<accession>H6SQ76</accession>
<protein>
    <submittedName>
        <fullName evidence="1">Portal protein-like protein</fullName>
    </submittedName>
</protein>
<dbReference type="PATRIC" id="fig|1150469.3.peg.3346"/>
<reference evidence="1 2" key="1">
    <citation type="submission" date="2012-02" db="EMBL/GenBank/DDBJ databases">
        <title>Shotgun genome sequence of Phaeospirillum photometricum DSM 122.</title>
        <authorList>
            <person name="Duquesne K."/>
            <person name="Sturgis J."/>
        </authorList>
    </citation>
    <scope>NUCLEOTIDE SEQUENCE [LARGE SCALE GENOMIC DNA]</scope>
    <source>
        <strain evidence="2">DSM122</strain>
    </source>
</reference>
<dbReference type="OrthoDB" id="7592047at2"/>
<dbReference type="EMBL" id="HE663493">
    <property type="protein sequence ID" value="CCG09595.1"/>
    <property type="molecule type" value="Genomic_DNA"/>
</dbReference>
<name>H6SQ76_PARPM</name>
<organism evidence="1 2">
    <name type="scientific">Pararhodospirillum photometricum DSM 122</name>
    <dbReference type="NCBI Taxonomy" id="1150469"/>
    <lineage>
        <taxon>Bacteria</taxon>
        <taxon>Pseudomonadati</taxon>
        <taxon>Pseudomonadota</taxon>
        <taxon>Alphaproteobacteria</taxon>
        <taxon>Rhodospirillales</taxon>
        <taxon>Rhodospirillaceae</taxon>
        <taxon>Pararhodospirillum</taxon>
    </lineage>
</organism>
<sequence length="393" mass="42462">MRWFGRGKKETRGWGELERLILAANETAAGISVSPDSALEYAPVLAAVRLISESVAMLPVHLYESDGGDKRRADDHPLERLMTRLPNPWTTAFQMKADLTAALLLDGEAFALVIRGRDGSVIEVTPLPRGSVSVETLEDLAPQYRVSLASGEQRILGPGEVLHLRGLGTLPNKGLSLVHQGRHAIGLGMALERHASTLMAKGARPGGVLEVPGMLSPEALGRIKAGMAQGHGGSASGGTLVLENGTKYNPLTWNSVDIQFQEMRTFQVAEVSRIFRVPLSLLSEMSRVTHANAESLGQQFLSLTLLPYLRLWTETIYRDLLKPQEQERYYAEFTTGALEMADLAGRVDAYVKAIGGGLMTPSEARQRENLPPVAGGDVLRVPLNTESIGGANA</sequence>
<proteinExistence type="predicted"/>
<dbReference type="AlphaFoldDB" id="H6SQ76"/>
<dbReference type="STRING" id="1150469.RSPPHO_02969"/>
<evidence type="ECO:0000313" key="2">
    <source>
        <dbReference type="Proteomes" id="UP000033220"/>
    </source>
</evidence>
<dbReference type="Pfam" id="PF04860">
    <property type="entry name" value="Phage_portal"/>
    <property type="match status" value="1"/>
</dbReference>
<dbReference type="eggNOG" id="COG4695">
    <property type="taxonomic scope" value="Bacteria"/>
</dbReference>
<evidence type="ECO:0000313" key="1">
    <source>
        <dbReference type="EMBL" id="CCG09595.1"/>
    </source>
</evidence>
<dbReference type="RefSeq" id="WP_014416223.1">
    <property type="nucleotide sequence ID" value="NC_017059.1"/>
</dbReference>
<dbReference type="Proteomes" id="UP000033220">
    <property type="component" value="Chromosome DSM 122"/>
</dbReference>
<dbReference type="KEGG" id="rpm:RSPPHO_02969"/>
<dbReference type="InterPro" id="IPR006944">
    <property type="entry name" value="Phage/GTA_portal"/>
</dbReference>
<dbReference type="InterPro" id="IPR006427">
    <property type="entry name" value="Portal_HK97"/>
</dbReference>
<gene>
    <name evidence="1" type="ORF">RSPPHO_02969</name>
</gene>
<dbReference type="NCBIfam" id="TIGR01537">
    <property type="entry name" value="portal_HK97"/>
    <property type="match status" value="1"/>
</dbReference>